<evidence type="ECO:0000313" key="6">
    <source>
        <dbReference type="EMBL" id="PYD69338.1"/>
    </source>
</evidence>
<evidence type="ECO:0000259" key="4">
    <source>
        <dbReference type="Pfam" id="PF07804"/>
    </source>
</evidence>
<dbReference type="GO" id="GO:0005829">
    <property type="term" value="C:cytosol"/>
    <property type="evidence" value="ECO:0007669"/>
    <property type="project" value="TreeGrafter"/>
</dbReference>
<keyword evidence="3 6" id="KW-0418">Kinase</keyword>
<dbReference type="Proteomes" id="UP000247371">
    <property type="component" value="Unassembled WGS sequence"/>
</dbReference>
<dbReference type="InterPro" id="IPR012893">
    <property type="entry name" value="HipA-like_C"/>
</dbReference>
<dbReference type="AlphaFoldDB" id="A0A2V4SBK4"/>
<evidence type="ECO:0000256" key="2">
    <source>
        <dbReference type="ARBA" id="ARBA00022679"/>
    </source>
</evidence>
<dbReference type="PANTHER" id="PTHR37419:SF8">
    <property type="entry name" value="TOXIN YJJJ"/>
    <property type="match status" value="1"/>
</dbReference>
<dbReference type="Pfam" id="PF07804">
    <property type="entry name" value="HipA_C"/>
    <property type="match status" value="1"/>
</dbReference>
<dbReference type="Gene3D" id="1.10.1070.20">
    <property type="match status" value="1"/>
</dbReference>
<reference evidence="6 7" key="1">
    <citation type="submission" date="2017-07" db="EMBL/GenBank/DDBJ databases">
        <title>A draft genome sequence of Komagataeibacter swingsii LMG 22125.</title>
        <authorList>
            <person name="Skraban J."/>
            <person name="Cleenwerck I."/>
            <person name="Vandamme P."/>
            <person name="Trcek J."/>
        </authorList>
    </citation>
    <scope>NUCLEOTIDE SEQUENCE [LARGE SCALE GENOMIC DNA]</scope>
    <source>
        <strain evidence="6 7">LMG 22125</strain>
    </source>
</reference>
<feature type="domain" description="HipA-like C-terminal" evidence="4">
    <location>
        <begin position="163"/>
        <end position="378"/>
    </location>
</feature>
<evidence type="ECO:0000313" key="7">
    <source>
        <dbReference type="Proteomes" id="UP000247371"/>
    </source>
</evidence>
<proteinExistence type="inferred from homology"/>
<name>A0A2V4SBK4_9PROT</name>
<evidence type="ECO:0000256" key="3">
    <source>
        <dbReference type="ARBA" id="ARBA00022777"/>
    </source>
</evidence>
<accession>A0A2V4SBK4</accession>
<dbReference type="GO" id="GO:0004674">
    <property type="term" value="F:protein serine/threonine kinase activity"/>
    <property type="evidence" value="ECO:0007669"/>
    <property type="project" value="TreeGrafter"/>
</dbReference>
<organism evidence="6 7">
    <name type="scientific">Komagataeibacter swingsii</name>
    <dbReference type="NCBI Taxonomy" id="215220"/>
    <lineage>
        <taxon>Bacteria</taxon>
        <taxon>Pseudomonadati</taxon>
        <taxon>Pseudomonadota</taxon>
        <taxon>Alphaproteobacteria</taxon>
        <taxon>Acetobacterales</taxon>
        <taxon>Acetobacteraceae</taxon>
        <taxon>Komagataeibacter</taxon>
    </lineage>
</organism>
<dbReference type="Pfam" id="PF13657">
    <property type="entry name" value="Couple_hipA"/>
    <property type="match status" value="1"/>
</dbReference>
<dbReference type="InterPro" id="IPR017508">
    <property type="entry name" value="HipA_N1"/>
</dbReference>
<dbReference type="EMBL" id="NKUB01000012">
    <property type="protein sequence ID" value="PYD69338.1"/>
    <property type="molecule type" value="Genomic_DNA"/>
</dbReference>
<keyword evidence="2" id="KW-0808">Transferase</keyword>
<comment type="caution">
    <text evidence="6">The sequence shown here is derived from an EMBL/GenBank/DDBJ whole genome shotgun (WGS) entry which is preliminary data.</text>
</comment>
<comment type="similarity">
    <text evidence="1">Belongs to the HipA Ser/Thr kinase family.</text>
</comment>
<dbReference type="PANTHER" id="PTHR37419">
    <property type="entry name" value="SERINE/THREONINE-PROTEIN KINASE TOXIN HIPA"/>
    <property type="match status" value="1"/>
</dbReference>
<dbReference type="RefSeq" id="WP_025440189.1">
    <property type="nucleotide sequence ID" value="NZ_NKUB01000012.1"/>
</dbReference>
<keyword evidence="7" id="KW-1185">Reference proteome</keyword>
<protein>
    <submittedName>
        <fullName evidence="6">Protein kinase</fullName>
    </submittedName>
</protein>
<dbReference type="InterPro" id="IPR052028">
    <property type="entry name" value="HipA_Ser/Thr_kinase"/>
</dbReference>
<evidence type="ECO:0000259" key="5">
    <source>
        <dbReference type="Pfam" id="PF13657"/>
    </source>
</evidence>
<gene>
    <name evidence="6" type="ORF">CFR76_10865</name>
</gene>
<feature type="domain" description="HipA N-terminal subdomain 1" evidence="5">
    <location>
        <begin position="19"/>
        <end position="119"/>
    </location>
</feature>
<evidence type="ECO:0000256" key="1">
    <source>
        <dbReference type="ARBA" id="ARBA00010164"/>
    </source>
</evidence>
<sequence length="412" mass="45092">MIERLSVALDFGDGEKPLQVGQLGRDPERRSIAFEWDAGFAASPLPLSPVLCRSYDQLLRPNSGRGASLPSLFEDSLPDGWGRLLLDREIAARGISRTTIGDIERLAYVGRYGSGALTYAPETDSLPNESIDLGWFEEIIPQVVNGASAADLSRLRVMSGGSQGARPKFVAQINDDMHSLRDHRLPLASGWTQVLIKGRASSDPIGTVEAEIAYGILMKEAGINVCRMFPLEGNKERFFGTDRFDRPGRGRLHMSTVAGLLDTGMQHGVVDYVDLIKLAKLMCRRIDVVEEIFRRMVFNVRALNRDDHVRNHAFLMNAAGEWSLAPAYDVSFSAGPGGEHSISIAGDGRHPGKVAINKVARIAGIKPVRRDKIIDAVDSALCLWEEVAANCGAPDFLIKEIGSEMAITRGWK</sequence>